<proteinExistence type="predicted"/>
<keyword evidence="1" id="KW-0812">Transmembrane</keyword>
<comment type="caution">
    <text evidence="2">The sequence shown here is derived from an EMBL/GenBank/DDBJ whole genome shotgun (WGS) entry which is preliminary data.</text>
</comment>
<gene>
    <name evidence="2" type="ORF">GM50_13985</name>
</gene>
<protein>
    <submittedName>
        <fullName evidence="2">Uncharacterized protein</fullName>
    </submittedName>
</protein>
<name>A0A094SEI6_9ZZZZ</name>
<keyword evidence="1" id="KW-0472">Membrane</keyword>
<keyword evidence="1" id="KW-1133">Transmembrane helix</keyword>
<organism evidence="2">
    <name type="scientific">freshwater metagenome</name>
    <dbReference type="NCBI Taxonomy" id="449393"/>
    <lineage>
        <taxon>unclassified sequences</taxon>
        <taxon>metagenomes</taxon>
        <taxon>ecological metagenomes</taxon>
    </lineage>
</organism>
<dbReference type="AlphaFoldDB" id="A0A094SEI6"/>
<evidence type="ECO:0000256" key="1">
    <source>
        <dbReference type="SAM" id="Phobius"/>
    </source>
</evidence>
<accession>A0A094SEI6</accession>
<feature type="transmembrane region" description="Helical" evidence="1">
    <location>
        <begin position="6"/>
        <end position="26"/>
    </location>
</feature>
<sequence>MEKDVSMGVAGSFTMIFLTLSVVLLLRSFYKRFNRLQKNEEDLQK</sequence>
<reference evidence="2" key="1">
    <citation type="submission" date="2014-05" db="EMBL/GenBank/DDBJ databases">
        <title>Key roles for freshwater Actinobacteria revealed by deep metagenomic sequencing.</title>
        <authorList>
            <person name="Ghai R."/>
            <person name="Mizuno C.M."/>
            <person name="Picazo A."/>
            <person name="Camacho A."/>
            <person name="Rodriguez-Valera F."/>
        </authorList>
    </citation>
    <scope>NUCLEOTIDE SEQUENCE</scope>
</reference>
<dbReference type="EMBL" id="JNSK01000061">
    <property type="protein sequence ID" value="KGA16618.1"/>
    <property type="molecule type" value="Genomic_DNA"/>
</dbReference>
<evidence type="ECO:0000313" key="2">
    <source>
        <dbReference type="EMBL" id="KGA16618.1"/>
    </source>
</evidence>